<dbReference type="Proteomes" id="UP001501170">
    <property type="component" value="Unassembled WGS sequence"/>
</dbReference>
<sequence>MIDDGSDLPRPTSGLTMFHEAVAAGSGRPLIRYFDGVLTMRDVDRHSDALAHHLIGQGFSSGDRLAILTQNSPAFVIALVAAWKAGGIAVPLNPMNTRRETAFALVDTGARALVCLDELYAAGAQSVIADGDTDVRTVVLTSIGDWAAKTDPAPGSLPALPWSGPVRGADPGRDDPALLLYTSGTTGVPKAAVVTHGNLTAGAELFRRWTTIGSDDEILGITPLFHVTGIVGHVALALRVGAPLILAHRFDPPVLVRALREHRPAFVIGVISAIVALAEEADGPDDFRSVKWLATGGAPVSADTAARVAERTGTELSIVYGLTETTSPAIATPVGRLGPIDRESGALSIGMPVAATRCRILDDSGEPVGPGVIGEVEIAGPQVSPGYWQDGSIVGGPGDGALRTGDIGFRDTDGWVFLIDRRKDMITTAGYKVWPREVEEVLYRHPAIAEAAVVGVPDDTRGEVVSAFIAFESGATATVTDIEEFAAAQLAAYKRPRSITVLPALPKTATGKVLRRRLRG</sequence>
<evidence type="ECO:0000259" key="1">
    <source>
        <dbReference type="Pfam" id="PF00501"/>
    </source>
</evidence>
<dbReference type="InterPro" id="IPR020845">
    <property type="entry name" value="AMP-binding_CS"/>
</dbReference>
<dbReference type="InterPro" id="IPR050237">
    <property type="entry name" value="ATP-dep_AMP-bd_enzyme"/>
</dbReference>
<reference evidence="4" key="1">
    <citation type="journal article" date="2019" name="Int. J. Syst. Evol. Microbiol.">
        <title>The Global Catalogue of Microorganisms (GCM) 10K type strain sequencing project: providing services to taxonomists for standard genome sequencing and annotation.</title>
        <authorList>
            <consortium name="The Broad Institute Genomics Platform"/>
            <consortium name="The Broad Institute Genome Sequencing Center for Infectious Disease"/>
            <person name="Wu L."/>
            <person name="Ma J."/>
        </authorList>
    </citation>
    <scope>NUCLEOTIDE SEQUENCE [LARGE SCALE GENOMIC DNA]</scope>
    <source>
        <strain evidence="4">JCM 16227</strain>
    </source>
</reference>
<dbReference type="PANTHER" id="PTHR43767:SF1">
    <property type="entry name" value="NONRIBOSOMAL PEPTIDE SYNTHASE PES1 (EUROFUNG)-RELATED"/>
    <property type="match status" value="1"/>
</dbReference>
<dbReference type="EMBL" id="BAAARB010000008">
    <property type="protein sequence ID" value="GAA2378754.1"/>
    <property type="molecule type" value="Genomic_DNA"/>
</dbReference>
<organism evidence="3 4">
    <name type="scientific">Gordonia cholesterolivorans</name>
    <dbReference type="NCBI Taxonomy" id="559625"/>
    <lineage>
        <taxon>Bacteria</taxon>
        <taxon>Bacillati</taxon>
        <taxon>Actinomycetota</taxon>
        <taxon>Actinomycetes</taxon>
        <taxon>Mycobacteriales</taxon>
        <taxon>Gordoniaceae</taxon>
        <taxon>Gordonia</taxon>
    </lineage>
</organism>
<dbReference type="GO" id="GO:0016874">
    <property type="term" value="F:ligase activity"/>
    <property type="evidence" value="ECO:0007669"/>
    <property type="project" value="UniProtKB-KW"/>
</dbReference>
<dbReference type="InterPro" id="IPR000873">
    <property type="entry name" value="AMP-dep_synth/lig_dom"/>
</dbReference>
<dbReference type="InterPro" id="IPR045851">
    <property type="entry name" value="AMP-bd_C_sf"/>
</dbReference>
<dbReference type="PROSITE" id="PS00455">
    <property type="entry name" value="AMP_BINDING"/>
    <property type="match status" value="1"/>
</dbReference>
<comment type="caution">
    <text evidence="3">The sequence shown here is derived from an EMBL/GenBank/DDBJ whole genome shotgun (WGS) entry which is preliminary data.</text>
</comment>
<gene>
    <name evidence="3" type="ORF">GCM10009855_18440</name>
</gene>
<keyword evidence="3" id="KW-0436">Ligase</keyword>
<accession>A0ABP5UF35</accession>
<dbReference type="InterPro" id="IPR042099">
    <property type="entry name" value="ANL_N_sf"/>
</dbReference>
<dbReference type="Gene3D" id="3.40.50.12780">
    <property type="entry name" value="N-terminal domain of ligase-like"/>
    <property type="match status" value="1"/>
</dbReference>
<feature type="domain" description="AMP-binding enzyme C-terminal" evidence="2">
    <location>
        <begin position="437"/>
        <end position="512"/>
    </location>
</feature>
<feature type="domain" description="AMP-dependent synthetase/ligase" evidence="1">
    <location>
        <begin position="19"/>
        <end position="388"/>
    </location>
</feature>
<dbReference type="RefSeq" id="WP_006895249.1">
    <property type="nucleotide sequence ID" value="NZ_BAAARB010000008.1"/>
</dbReference>
<protein>
    <submittedName>
        <fullName evidence="3">Long-chain fatty acid--CoA ligase</fullName>
    </submittedName>
</protein>
<dbReference type="Pfam" id="PF13193">
    <property type="entry name" value="AMP-binding_C"/>
    <property type="match status" value="1"/>
</dbReference>
<evidence type="ECO:0000313" key="3">
    <source>
        <dbReference type="EMBL" id="GAA2378754.1"/>
    </source>
</evidence>
<name>A0ABP5UF35_9ACTN</name>
<evidence type="ECO:0000313" key="4">
    <source>
        <dbReference type="Proteomes" id="UP001501170"/>
    </source>
</evidence>
<dbReference type="SUPFAM" id="SSF56801">
    <property type="entry name" value="Acetyl-CoA synthetase-like"/>
    <property type="match status" value="1"/>
</dbReference>
<dbReference type="Pfam" id="PF00501">
    <property type="entry name" value="AMP-binding"/>
    <property type="match status" value="1"/>
</dbReference>
<dbReference type="Gene3D" id="3.30.300.30">
    <property type="match status" value="1"/>
</dbReference>
<keyword evidence="4" id="KW-1185">Reference proteome</keyword>
<proteinExistence type="predicted"/>
<dbReference type="PANTHER" id="PTHR43767">
    <property type="entry name" value="LONG-CHAIN-FATTY-ACID--COA LIGASE"/>
    <property type="match status" value="1"/>
</dbReference>
<dbReference type="InterPro" id="IPR025110">
    <property type="entry name" value="AMP-bd_C"/>
</dbReference>
<evidence type="ECO:0000259" key="2">
    <source>
        <dbReference type="Pfam" id="PF13193"/>
    </source>
</evidence>